<sequence>MLIRAVVAALGVCFMNQPVFHIPHMIGQLPDFIADDFLCQKNIEKSHKEAGHDAQDEKNRRKNQIGRHFSGKDHKKGENDPHHDSEADHIDRQVFKYSFR</sequence>
<name>A0A645DJB2_9ZZZZ</name>
<dbReference type="EMBL" id="VSSQ01036612">
    <property type="protein sequence ID" value="MPM89128.1"/>
    <property type="molecule type" value="Genomic_DNA"/>
</dbReference>
<feature type="compositionally biased region" description="Basic and acidic residues" evidence="1">
    <location>
        <begin position="46"/>
        <end position="59"/>
    </location>
</feature>
<proteinExistence type="predicted"/>
<evidence type="ECO:0000256" key="1">
    <source>
        <dbReference type="SAM" id="MobiDB-lite"/>
    </source>
</evidence>
<evidence type="ECO:0000313" key="2">
    <source>
        <dbReference type="EMBL" id="MPM89128.1"/>
    </source>
</evidence>
<feature type="region of interest" description="Disordered" evidence="1">
    <location>
        <begin position="46"/>
        <end position="100"/>
    </location>
</feature>
<dbReference type="AlphaFoldDB" id="A0A645DJB2"/>
<organism evidence="2">
    <name type="scientific">bioreactor metagenome</name>
    <dbReference type="NCBI Taxonomy" id="1076179"/>
    <lineage>
        <taxon>unclassified sequences</taxon>
        <taxon>metagenomes</taxon>
        <taxon>ecological metagenomes</taxon>
    </lineage>
</organism>
<comment type="caution">
    <text evidence="2">The sequence shown here is derived from an EMBL/GenBank/DDBJ whole genome shotgun (WGS) entry which is preliminary data.</text>
</comment>
<reference evidence="2" key="1">
    <citation type="submission" date="2019-08" db="EMBL/GenBank/DDBJ databases">
        <authorList>
            <person name="Kucharzyk K."/>
            <person name="Murdoch R.W."/>
            <person name="Higgins S."/>
            <person name="Loffler F."/>
        </authorList>
    </citation>
    <scope>NUCLEOTIDE SEQUENCE</scope>
</reference>
<accession>A0A645DJB2</accession>
<gene>
    <name evidence="2" type="ORF">SDC9_136236</name>
</gene>
<feature type="compositionally biased region" description="Basic and acidic residues" evidence="1">
    <location>
        <begin position="70"/>
        <end position="94"/>
    </location>
</feature>
<protein>
    <submittedName>
        <fullName evidence="2">Uncharacterized protein</fullName>
    </submittedName>
</protein>